<dbReference type="CDD" id="cd08267">
    <property type="entry name" value="MDR1"/>
    <property type="match status" value="1"/>
</dbReference>
<dbReference type="SUPFAM" id="SSF50129">
    <property type="entry name" value="GroES-like"/>
    <property type="match status" value="1"/>
</dbReference>
<proteinExistence type="predicted"/>
<dbReference type="OrthoDB" id="9790818at2"/>
<reference evidence="2 3" key="1">
    <citation type="submission" date="2018-11" db="EMBL/GenBank/DDBJ databases">
        <title>Sequencing the genomes of 1000 actinobacteria strains.</title>
        <authorList>
            <person name="Klenk H.-P."/>
        </authorList>
    </citation>
    <scope>NUCLEOTIDE SEQUENCE [LARGE SCALE GENOMIC DNA]</scope>
    <source>
        <strain evidence="2 3">DSM 15700</strain>
    </source>
</reference>
<dbReference type="EMBL" id="RKQZ01000001">
    <property type="protein sequence ID" value="RPF21718.1"/>
    <property type="molecule type" value="Genomic_DNA"/>
</dbReference>
<name>A0A3N4Z7B1_9MICO</name>
<dbReference type="Pfam" id="PF08240">
    <property type="entry name" value="ADH_N"/>
    <property type="match status" value="1"/>
</dbReference>
<evidence type="ECO:0000259" key="1">
    <source>
        <dbReference type="SMART" id="SM00829"/>
    </source>
</evidence>
<dbReference type="InterPro" id="IPR011032">
    <property type="entry name" value="GroES-like_sf"/>
</dbReference>
<organism evidence="2 3">
    <name type="scientific">Myceligenerans xiligouense</name>
    <dbReference type="NCBI Taxonomy" id="253184"/>
    <lineage>
        <taxon>Bacteria</taxon>
        <taxon>Bacillati</taxon>
        <taxon>Actinomycetota</taxon>
        <taxon>Actinomycetes</taxon>
        <taxon>Micrococcales</taxon>
        <taxon>Promicromonosporaceae</taxon>
        <taxon>Myceligenerans</taxon>
    </lineage>
</organism>
<comment type="caution">
    <text evidence="2">The sequence shown here is derived from an EMBL/GenBank/DDBJ whole genome shotgun (WGS) entry which is preliminary data.</text>
</comment>
<dbReference type="RefSeq" id="WP_123814730.1">
    <property type="nucleotide sequence ID" value="NZ_RKQZ01000001.1"/>
</dbReference>
<dbReference type="InterPro" id="IPR036291">
    <property type="entry name" value="NAD(P)-bd_dom_sf"/>
</dbReference>
<dbReference type="Proteomes" id="UP000280501">
    <property type="component" value="Unassembled WGS sequence"/>
</dbReference>
<dbReference type="InterPro" id="IPR050700">
    <property type="entry name" value="YIM1/Zinc_Alcohol_DH_Fams"/>
</dbReference>
<dbReference type="PANTHER" id="PTHR11695">
    <property type="entry name" value="ALCOHOL DEHYDROGENASE RELATED"/>
    <property type="match status" value="1"/>
</dbReference>
<dbReference type="PROSITE" id="PS50890">
    <property type="entry name" value="PUA"/>
    <property type="match status" value="1"/>
</dbReference>
<protein>
    <submittedName>
        <fullName evidence="2">NADPH:quinone reductase-like Zn-dependent oxidoreductase</fullName>
    </submittedName>
</protein>
<accession>A0A3N4Z7B1</accession>
<dbReference type="AlphaFoldDB" id="A0A3N4Z7B1"/>
<sequence>MRAVIQDRYGTADVVRLGDLPRPEPAAGEVVVRVHAASLNGSDRENLTGSPFYARLAGLRRPRRPVPGSDMAGVVTAVGQDVTDLTVGDEVYGELSGYRGALAEYVATPPTLLAHKPAGLSFTEAAAIPQAGCIAWRAVHGKVRPGDTVLVNGAGGAGGAFVVGLARHAGAEVTAVDRTDKADHLRRLGADHTIGFETEDWARHRERYDLIVDLVARRSPYRVHRALRPGGTYLLVGGRTRTLLATLAAGPAIRWLTGKRVRVLAVPQSRDDLIAVTHLVTTGAVVPAIDRVYPLGEAPAAYERLAAGANRGKIVVEVAAGHTGRPTRPPRAGSAP</sequence>
<dbReference type="Gene3D" id="3.90.180.10">
    <property type="entry name" value="Medium-chain alcohol dehydrogenases, catalytic domain"/>
    <property type="match status" value="1"/>
</dbReference>
<dbReference type="Gene3D" id="3.40.50.720">
    <property type="entry name" value="NAD(P)-binding Rossmann-like Domain"/>
    <property type="match status" value="1"/>
</dbReference>
<dbReference type="InterPro" id="IPR013154">
    <property type="entry name" value="ADH-like_N"/>
</dbReference>
<dbReference type="SMART" id="SM00829">
    <property type="entry name" value="PKS_ER"/>
    <property type="match status" value="1"/>
</dbReference>
<feature type="domain" description="Enoyl reductase (ER)" evidence="1">
    <location>
        <begin position="10"/>
        <end position="316"/>
    </location>
</feature>
<evidence type="ECO:0000313" key="3">
    <source>
        <dbReference type="Proteomes" id="UP000280501"/>
    </source>
</evidence>
<evidence type="ECO:0000313" key="2">
    <source>
        <dbReference type="EMBL" id="RPF21718.1"/>
    </source>
</evidence>
<dbReference type="PANTHER" id="PTHR11695:SF294">
    <property type="entry name" value="RETICULON-4-INTERACTING PROTEIN 1, MITOCHONDRIAL"/>
    <property type="match status" value="1"/>
</dbReference>
<dbReference type="SUPFAM" id="SSF51735">
    <property type="entry name" value="NAD(P)-binding Rossmann-fold domains"/>
    <property type="match status" value="1"/>
</dbReference>
<dbReference type="GO" id="GO:0016491">
    <property type="term" value="F:oxidoreductase activity"/>
    <property type="evidence" value="ECO:0007669"/>
    <property type="project" value="InterPro"/>
</dbReference>
<gene>
    <name evidence="2" type="ORF">EDD34_2353</name>
</gene>
<dbReference type="InterPro" id="IPR020843">
    <property type="entry name" value="ER"/>
</dbReference>
<keyword evidence="3" id="KW-1185">Reference proteome</keyword>
<dbReference type="Pfam" id="PF13602">
    <property type="entry name" value="ADH_zinc_N_2"/>
    <property type="match status" value="1"/>
</dbReference>